<dbReference type="AlphaFoldDB" id="A0A6G0Y9T0"/>
<gene>
    <name evidence="2" type="ORF">FWK35_00015672</name>
</gene>
<dbReference type="Proteomes" id="UP000478052">
    <property type="component" value="Unassembled WGS sequence"/>
</dbReference>
<evidence type="ECO:0000256" key="1">
    <source>
        <dbReference type="SAM" id="SignalP"/>
    </source>
</evidence>
<feature type="signal peptide" evidence="1">
    <location>
        <begin position="1"/>
        <end position="16"/>
    </location>
</feature>
<organism evidence="2 3">
    <name type="scientific">Aphis craccivora</name>
    <name type="common">Cowpea aphid</name>
    <dbReference type="NCBI Taxonomy" id="307492"/>
    <lineage>
        <taxon>Eukaryota</taxon>
        <taxon>Metazoa</taxon>
        <taxon>Ecdysozoa</taxon>
        <taxon>Arthropoda</taxon>
        <taxon>Hexapoda</taxon>
        <taxon>Insecta</taxon>
        <taxon>Pterygota</taxon>
        <taxon>Neoptera</taxon>
        <taxon>Paraneoptera</taxon>
        <taxon>Hemiptera</taxon>
        <taxon>Sternorrhyncha</taxon>
        <taxon>Aphidomorpha</taxon>
        <taxon>Aphidoidea</taxon>
        <taxon>Aphididae</taxon>
        <taxon>Aphidini</taxon>
        <taxon>Aphis</taxon>
        <taxon>Aphis</taxon>
    </lineage>
</organism>
<keyword evidence="1" id="KW-0732">Signal</keyword>
<proteinExistence type="predicted"/>
<evidence type="ECO:0000313" key="3">
    <source>
        <dbReference type="Proteomes" id="UP000478052"/>
    </source>
</evidence>
<comment type="caution">
    <text evidence="2">The sequence shown here is derived from an EMBL/GenBank/DDBJ whole genome shotgun (WGS) entry which is preliminary data.</text>
</comment>
<sequence>MSIFFQDLILLLLVYGHNLHDFTLTENSERSYECIDFTMLCVCVHTRTCRNNVSISNYGGSFRWQNESSWCIGEFSKASGKIKKTIKEKLEFLLKTSFRPNRFFYMMVIPYDSNLYEIYRKREIVQRNDNDLSSNDFKYLLLFENVDKIFLAQSKYLKI</sequence>
<accession>A0A6G0Y9T0</accession>
<reference evidence="2 3" key="1">
    <citation type="submission" date="2019-08" db="EMBL/GenBank/DDBJ databases">
        <title>Whole genome of Aphis craccivora.</title>
        <authorList>
            <person name="Voronova N.V."/>
            <person name="Shulinski R.S."/>
            <person name="Bandarenka Y.V."/>
            <person name="Zhorov D.G."/>
            <person name="Warner D."/>
        </authorList>
    </citation>
    <scope>NUCLEOTIDE SEQUENCE [LARGE SCALE GENOMIC DNA]</scope>
    <source>
        <strain evidence="2">180601</strain>
        <tissue evidence="2">Whole Body</tissue>
    </source>
</reference>
<name>A0A6G0Y9T0_APHCR</name>
<evidence type="ECO:0000313" key="2">
    <source>
        <dbReference type="EMBL" id="KAF0751615.1"/>
    </source>
</evidence>
<dbReference type="EMBL" id="VUJU01005319">
    <property type="protein sequence ID" value="KAF0751615.1"/>
    <property type="molecule type" value="Genomic_DNA"/>
</dbReference>
<keyword evidence="3" id="KW-1185">Reference proteome</keyword>
<feature type="chain" id="PRO_5026054105" evidence="1">
    <location>
        <begin position="17"/>
        <end position="159"/>
    </location>
</feature>
<protein>
    <submittedName>
        <fullName evidence="2">Uncharacterized protein</fullName>
    </submittedName>
</protein>